<gene>
    <name evidence="1" type="ORF">AW10_03818</name>
</gene>
<evidence type="ECO:0000313" key="1">
    <source>
        <dbReference type="EMBL" id="EXI77464.1"/>
    </source>
</evidence>
<dbReference type="Proteomes" id="UP000021816">
    <property type="component" value="Unassembled WGS sequence"/>
</dbReference>
<dbReference type="AlphaFoldDB" id="A0A011QFB6"/>
<proteinExistence type="predicted"/>
<accession>A0A011QFB6</accession>
<protein>
    <recommendedName>
        <fullName evidence="3">YokE-like PH domain-containing protein</fullName>
    </recommendedName>
</protein>
<name>A0A011QFB6_9PROT</name>
<sequence>MKKTLLYTLFRLGAIPRRLLPILQCEGIVVADEGIAGRLITKNVRGPGTRYLDRSEGFSGCLVITTKRVVCFTYRKRQINIAVGDSRMSAFCVSLPDDETLSLSFESSVFRNQWEGIVEFEFETQKARQFRDALKSVGAREGSAADAGSLLERAR</sequence>
<organism evidence="1 2">
    <name type="scientific">Candidatus Accumulibacter appositus</name>
    <dbReference type="NCBI Taxonomy" id="1454003"/>
    <lineage>
        <taxon>Bacteria</taxon>
        <taxon>Pseudomonadati</taxon>
        <taxon>Pseudomonadota</taxon>
        <taxon>Betaproteobacteria</taxon>
        <taxon>Candidatus Accumulibacter</taxon>
    </lineage>
</organism>
<reference evidence="1 2" key="1">
    <citation type="submission" date="2014-02" db="EMBL/GenBank/DDBJ databases">
        <title>Expanding our view of genomic diversity in Candidatus Accumulibacter clades.</title>
        <authorList>
            <person name="Skennerton C.T."/>
            <person name="Barr J.J."/>
            <person name="Slater F.R."/>
            <person name="Bond P.L."/>
            <person name="Tyson G.W."/>
        </authorList>
    </citation>
    <scope>NUCLEOTIDE SEQUENCE [LARGE SCALE GENOMIC DNA]</scope>
    <source>
        <strain evidence="2">BA-92</strain>
    </source>
</reference>
<evidence type="ECO:0000313" key="2">
    <source>
        <dbReference type="Proteomes" id="UP000021816"/>
    </source>
</evidence>
<dbReference type="EMBL" id="JEMX01000098">
    <property type="protein sequence ID" value="EXI77464.1"/>
    <property type="molecule type" value="Genomic_DNA"/>
</dbReference>
<comment type="caution">
    <text evidence="1">The sequence shown here is derived from an EMBL/GenBank/DDBJ whole genome shotgun (WGS) entry which is preliminary data.</text>
</comment>
<dbReference type="STRING" id="1454003.AW10_03818"/>
<evidence type="ECO:0008006" key="3">
    <source>
        <dbReference type="Google" id="ProtNLM"/>
    </source>
</evidence>
<dbReference type="PATRIC" id="fig|1454003.3.peg.3878"/>